<organism evidence="1">
    <name type="scientific">Arundo donax</name>
    <name type="common">Giant reed</name>
    <name type="synonym">Donax arundinaceus</name>
    <dbReference type="NCBI Taxonomy" id="35708"/>
    <lineage>
        <taxon>Eukaryota</taxon>
        <taxon>Viridiplantae</taxon>
        <taxon>Streptophyta</taxon>
        <taxon>Embryophyta</taxon>
        <taxon>Tracheophyta</taxon>
        <taxon>Spermatophyta</taxon>
        <taxon>Magnoliopsida</taxon>
        <taxon>Liliopsida</taxon>
        <taxon>Poales</taxon>
        <taxon>Poaceae</taxon>
        <taxon>PACMAD clade</taxon>
        <taxon>Arundinoideae</taxon>
        <taxon>Arundineae</taxon>
        <taxon>Arundo</taxon>
    </lineage>
</organism>
<accession>A0A0A9CB23</accession>
<sequence>MPSDLPVRYSLFSRQQQIPMSVFTSVPCIQDRTHGLNSPYLTARTTSFKVKSKTEVIFSFR</sequence>
<reference evidence="1" key="2">
    <citation type="journal article" date="2015" name="Data Brief">
        <title>Shoot transcriptome of the giant reed, Arundo donax.</title>
        <authorList>
            <person name="Barrero R.A."/>
            <person name="Guerrero F.D."/>
            <person name="Moolhuijzen P."/>
            <person name="Goolsby J.A."/>
            <person name="Tidwell J."/>
            <person name="Bellgard S.E."/>
            <person name="Bellgard M.I."/>
        </authorList>
    </citation>
    <scope>NUCLEOTIDE SEQUENCE</scope>
    <source>
        <tissue evidence="1">Shoot tissue taken approximately 20 cm above the soil surface</tissue>
    </source>
</reference>
<dbReference type="AlphaFoldDB" id="A0A0A9CB23"/>
<dbReference type="EMBL" id="GBRH01225104">
    <property type="protein sequence ID" value="JAD72791.1"/>
    <property type="molecule type" value="Transcribed_RNA"/>
</dbReference>
<name>A0A0A9CB23_ARUDO</name>
<protein>
    <submittedName>
        <fullName evidence="1">Uncharacterized protein</fullName>
    </submittedName>
</protein>
<evidence type="ECO:0000313" key="1">
    <source>
        <dbReference type="EMBL" id="JAD72791.1"/>
    </source>
</evidence>
<reference evidence="1" key="1">
    <citation type="submission" date="2014-09" db="EMBL/GenBank/DDBJ databases">
        <authorList>
            <person name="Magalhaes I.L.F."/>
            <person name="Oliveira U."/>
            <person name="Santos F.R."/>
            <person name="Vidigal T.H.D.A."/>
            <person name="Brescovit A.D."/>
            <person name="Santos A.J."/>
        </authorList>
    </citation>
    <scope>NUCLEOTIDE SEQUENCE</scope>
    <source>
        <tissue evidence="1">Shoot tissue taken approximately 20 cm above the soil surface</tissue>
    </source>
</reference>
<proteinExistence type="predicted"/>